<dbReference type="EMBL" id="KB730299">
    <property type="protein sequence ID" value="ENH67961.1"/>
    <property type="molecule type" value="Genomic_DNA"/>
</dbReference>
<name>N4UGM4_FUSC1</name>
<sequence>MYAVRQNYLTFIRPVITYACGAWFIKQRKCVSTRLNFGLSTKVIDRNHSTIGFKRGIVCILRQISSKNTPEISKATNEVLPGLTDSASPEELFDMSFDHWDIPSPARLRETAERLQRHRFLDSLSSWLPIQRDDPRWFDATYKVPKYTYRRKYWFSATAVAIRFLNRLSLTQRGYLHKLVLNEDRISVGFPESHAIGLIPFFKQNPKLHVEQWVDVWQNLVIGSEQPSAYGPNGMIFERSEPQPGEFHCLDSISGPGQDVAFSNWVVHGLEVVKAGMPSGSWSVIFDGSPDLNLATELFTTLLQRTIVWQTFYTDCVSLGLFYRPEPLSHQTRELLKAREAQSFNATSISIALGT</sequence>
<organism evidence="1 2">
    <name type="scientific">Fusarium oxysporum f. sp. cubense (strain race 1)</name>
    <name type="common">Panama disease fungus</name>
    <dbReference type="NCBI Taxonomy" id="1229664"/>
    <lineage>
        <taxon>Eukaryota</taxon>
        <taxon>Fungi</taxon>
        <taxon>Dikarya</taxon>
        <taxon>Ascomycota</taxon>
        <taxon>Pezizomycotina</taxon>
        <taxon>Sordariomycetes</taxon>
        <taxon>Hypocreomycetidae</taxon>
        <taxon>Hypocreales</taxon>
        <taxon>Nectriaceae</taxon>
        <taxon>Fusarium</taxon>
        <taxon>Fusarium oxysporum species complex</taxon>
    </lineage>
</organism>
<accession>N4UGM4</accession>
<dbReference type="HOGENOM" id="CLU_066900_0_0_1"/>
<dbReference type="VEuPathDB" id="FungiDB:FOC1_g10005389"/>
<reference evidence="2" key="2">
    <citation type="journal article" date="2014" name="PLoS ONE">
        <title>Genome and Transcriptome Analysis of the Fungal Pathogen Fusarium oxysporum f. sp. cubense Causing Banana Vascular Wilt Disease.</title>
        <authorList>
            <person name="Guo L."/>
            <person name="Han L."/>
            <person name="Yang L."/>
            <person name="Zeng H."/>
            <person name="Fan D."/>
            <person name="Zhu Y."/>
            <person name="Feng Y."/>
            <person name="Wang G."/>
            <person name="Peng C."/>
            <person name="Jiang X."/>
            <person name="Zhou D."/>
            <person name="Ni P."/>
            <person name="Liang C."/>
            <person name="Liu L."/>
            <person name="Wang J."/>
            <person name="Mao C."/>
            <person name="Fang X."/>
            <person name="Peng M."/>
            <person name="Huang J."/>
        </authorList>
    </citation>
    <scope>NUCLEOTIDE SEQUENCE [LARGE SCALE GENOMIC DNA]</scope>
    <source>
        <strain evidence="2">race 1</strain>
    </source>
</reference>
<proteinExistence type="predicted"/>
<dbReference type="Proteomes" id="UP000016928">
    <property type="component" value="Unassembled WGS sequence"/>
</dbReference>
<evidence type="ECO:0000313" key="2">
    <source>
        <dbReference type="Proteomes" id="UP000016928"/>
    </source>
</evidence>
<gene>
    <name evidence="1" type="ORF">FOC1_g10005389</name>
</gene>
<protein>
    <submittedName>
        <fullName evidence="1">Uncharacterized protein</fullName>
    </submittedName>
</protein>
<dbReference type="OMA" id="WHEARPC"/>
<evidence type="ECO:0000313" key="1">
    <source>
        <dbReference type="EMBL" id="ENH67961.1"/>
    </source>
</evidence>
<dbReference type="OrthoDB" id="5062850at2759"/>
<reference evidence="2" key="1">
    <citation type="submission" date="2012-09" db="EMBL/GenBank/DDBJ databases">
        <title>Genome sequencing and comparative transcriptomics of race 1 and race 4 of banana pathogen: Fusarium oxysporum f. sp. cubense.</title>
        <authorList>
            <person name="Fang X."/>
            <person name="Huang J."/>
        </authorList>
    </citation>
    <scope>NUCLEOTIDE SEQUENCE [LARGE SCALE GENOMIC DNA]</scope>
    <source>
        <strain evidence="2">race 1</strain>
    </source>
</reference>
<dbReference type="AlphaFoldDB" id="N4UGM4"/>